<evidence type="ECO:0000256" key="3">
    <source>
        <dbReference type="ARBA" id="ARBA00007985"/>
    </source>
</evidence>
<comment type="catalytic activity">
    <reaction evidence="7 8">
        <text>D-erythrose 4-phosphate + phosphoenolpyruvate + H2O = 7-phospho-2-dehydro-3-deoxy-D-arabino-heptonate + phosphate</text>
        <dbReference type="Rhea" id="RHEA:14717"/>
        <dbReference type="ChEBI" id="CHEBI:15377"/>
        <dbReference type="ChEBI" id="CHEBI:16897"/>
        <dbReference type="ChEBI" id="CHEBI:43474"/>
        <dbReference type="ChEBI" id="CHEBI:58394"/>
        <dbReference type="ChEBI" id="CHEBI:58702"/>
        <dbReference type="EC" id="2.5.1.54"/>
    </reaction>
</comment>
<dbReference type="GO" id="GO:0008652">
    <property type="term" value="P:amino acid biosynthetic process"/>
    <property type="evidence" value="ECO:0007669"/>
    <property type="project" value="UniProtKB-KW"/>
</dbReference>
<evidence type="ECO:0000256" key="7">
    <source>
        <dbReference type="ARBA" id="ARBA00047508"/>
    </source>
</evidence>
<dbReference type="InterPro" id="IPR006218">
    <property type="entry name" value="DAHP1/KDSA"/>
</dbReference>
<keyword evidence="5 8" id="KW-0808">Transferase</keyword>
<evidence type="ECO:0000256" key="8">
    <source>
        <dbReference type="PIRNR" id="PIRNR001361"/>
    </source>
</evidence>
<evidence type="ECO:0000313" key="10">
    <source>
        <dbReference type="EMBL" id="KIM20283.1"/>
    </source>
</evidence>
<keyword evidence="6 8" id="KW-0057">Aromatic amino acid biosynthesis</keyword>
<proteinExistence type="inferred from homology"/>
<dbReference type="AlphaFoldDB" id="A0A0C2W198"/>
<organism evidence="10 11">
    <name type="scientific">Serendipita vermifera MAFF 305830</name>
    <dbReference type="NCBI Taxonomy" id="933852"/>
    <lineage>
        <taxon>Eukaryota</taxon>
        <taxon>Fungi</taxon>
        <taxon>Dikarya</taxon>
        <taxon>Basidiomycota</taxon>
        <taxon>Agaricomycotina</taxon>
        <taxon>Agaricomycetes</taxon>
        <taxon>Sebacinales</taxon>
        <taxon>Serendipitaceae</taxon>
        <taxon>Serendipita</taxon>
    </lineage>
</organism>
<evidence type="ECO:0000259" key="9">
    <source>
        <dbReference type="Pfam" id="PF00793"/>
    </source>
</evidence>
<dbReference type="Pfam" id="PF00793">
    <property type="entry name" value="DAHP_synth_1"/>
    <property type="match status" value="1"/>
</dbReference>
<gene>
    <name evidence="10" type="ORF">M408DRAFT_334046</name>
</gene>
<dbReference type="STRING" id="933852.A0A0C2W198"/>
<protein>
    <recommendedName>
        <fullName evidence="8">Phospho-2-dehydro-3-deoxyheptonate aldolase</fullName>
        <ecNumber evidence="8">2.5.1.54</ecNumber>
    </recommendedName>
</protein>
<dbReference type="FunFam" id="3.20.20.70:FF:000005">
    <property type="entry name" value="Phospho-2-dehydro-3-deoxyheptonate aldolase"/>
    <property type="match status" value="1"/>
</dbReference>
<keyword evidence="4 8" id="KW-0028">Amino-acid biosynthesis</keyword>
<dbReference type="GO" id="GO:0005737">
    <property type="term" value="C:cytoplasm"/>
    <property type="evidence" value="ECO:0007669"/>
    <property type="project" value="TreeGrafter"/>
</dbReference>
<name>A0A0C2W198_SERVB</name>
<dbReference type="Gene3D" id="3.20.20.70">
    <property type="entry name" value="Aldolase class I"/>
    <property type="match status" value="1"/>
</dbReference>
<evidence type="ECO:0000256" key="2">
    <source>
        <dbReference type="ARBA" id="ARBA00004688"/>
    </source>
</evidence>
<accession>A0A0C2W198</accession>
<sequence>MSGTSNTADTPKSARETAEEVGKLLINTRVKRIRPLVPPQILQEDIPLSQKAANTVLTGRDATSKILHGIDDRLMVVVGPCSVHDPEAALEYATRLQEYAEGAKEDLFIVMRVYFEKPRTTVGWKGLINDPDMDGTFSINQGLRLARTLLLQISELGLPAGCEFLDTISPQYTADLVSWGAIGARTTESQVHRELVSALSMPTGFKNSTDGTTSIAIDACRAACSPHVFLSVGKEGLSSIVETEGNPDVHVILRGGNSGPNYEREWVEKCTASLKKGGVVARVMVDCSHGNSLKQHARQPIVAEDIAQQLEGSETGAAIMGVMIESNLNEGRQDIPPGGRAGLKHGVSVTDACIDWDTTVKVLDRLREGVRGRRKRAAPNA</sequence>
<dbReference type="SUPFAM" id="SSF51569">
    <property type="entry name" value="Aldolase"/>
    <property type="match status" value="1"/>
</dbReference>
<evidence type="ECO:0000313" key="11">
    <source>
        <dbReference type="Proteomes" id="UP000054097"/>
    </source>
</evidence>
<dbReference type="PANTHER" id="PTHR21225:SF12">
    <property type="entry name" value="PHOSPHO-2-DEHYDRO-3-DEOXYHEPTONATE ALDOLASE, TYROSINE-INHIBITED"/>
    <property type="match status" value="1"/>
</dbReference>
<evidence type="ECO:0000256" key="1">
    <source>
        <dbReference type="ARBA" id="ARBA00003726"/>
    </source>
</evidence>
<keyword evidence="11" id="KW-1185">Reference proteome</keyword>
<reference evidence="11" key="2">
    <citation type="submission" date="2015-01" db="EMBL/GenBank/DDBJ databases">
        <title>Evolutionary Origins and Diversification of the Mycorrhizal Mutualists.</title>
        <authorList>
            <consortium name="DOE Joint Genome Institute"/>
            <consortium name="Mycorrhizal Genomics Consortium"/>
            <person name="Kohler A."/>
            <person name="Kuo A."/>
            <person name="Nagy L.G."/>
            <person name="Floudas D."/>
            <person name="Copeland A."/>
            <person name="Barry K.W."/>
            <person name="Cichocki N."/>
            <person name="Veneault-Fourrey C."/>
            <person name="LaButti K."/>
            <person name="Lindquist E.A."/>
            <person name="Lipzen A."/>
            <person name="Lundell T."/>
            <person name="Morin E."/>
            <person name="Murat C."/>
            <person name="Riley R."/>
            <person name="Ohm R."/>
            <person name="Sun H."/>
            <person name="Tunlid A."/>
            <person name="Henrissat B."/>
            <person name="Grigoriev I.V."/>
            <person name="Hibbett D.S."/>
            <person name="Martin F."/>
        </authorList>
    </citation>
    <scope>NUCLEOTIDE SEQUENCE [LARGE SCALE GENOMIC DNA]</scope>
    <source>
        <strain evidence="11">MAFF 305830</strain>
    </source>
</reference>
<dbReference type="OrthoDB" id="4699125at2759"/>
<dbReference type="InterPro" id="IPR013785">
    <property type="entry name" value="Aldolase_TIM"/>
</dbReference>
<dbReference type="EMBL" id="KN824450">
    <property type="protein sequence ID" value="KIM20283.1"/>
    <property type="molecule type" value="Genomic_DNA"/>
</dbReference>
<dbReference type="EC" id="2.5.1.54" evidence="8"/>
<dbReference type="NCBIfam" id="TIGR00034">
    <property type="entry name" value="aroFGH"/>
    <property type="match status" value="1"/>
</dbReference>
<dbReference type="PIRSF" id="PIRSF001361">
    <property type="entry name" value="DAHP_synthase"/>
    <property type="match status" value="1"/>
</dbReference>
<comment type="function">
    <text evidence="1">Stereospecific condensation of phosphoenolpyruvate (PEP) and D-erythrose-4-phosphate (E4P) giving rise to 3-deoxy-D-arabino-heptulosonate-7-phosphate (DAHP).</text>
</comment>
<evidence type="ECO:0000256" key="6">
    <source>
        <dbReference type="ARBA" id="ARBA00023141"/>
    </source>
</evidence>
<reference evidence="10 11" key="1">
    <citation type="submission" date="2014-04" db="EMBL/GenBank/DDBJ databases">
        <authorList>
            <consortium name="DOE Joint Genome Institute"/>
            <person name="Kuo A."/>
            <person name="Zuccaro A."/>
            <person name="Kohler A."/>
            <person name="Nagy L.G."/>
            <person name="Floudas D."/>
            <person name="Copeland A."/>
            <person name="Barry K.W."/>
            <person name="Cichocki N."/>
            <person name="Veneault-Fourrey C."/>
            <person name="LaButti K."/>
            <person name="Lindquist E.A."/>
            <person name="Lipzen A."/>
            <person name="Lundell T."/>
            <person name="Morin E."/>
            <person name="Murat C."/>
            <person name="Sun H."/>
            <person name="Tunlid A."/>
            <person name="Henrissat B."/>
            <person name="Grigoriev I.V."/>
            <person name="Hibbett D.S."/>
            <person name="Martin F."/>
            <person name="Nordberg H.P."/>
            <person name="Cantor M.N."/>
            <person name="Hua S.X."/>
        </authorList>
    </citation>
    <scope>NUCLEOTIDE SEQUENCE [LARGE SCALE GENOMIC DNA]</scope>
    <source>
        <strain evidence="10 11">MAFF 305830</strain>
    </source>
</reference>
<evidence type="ECO:0000256" key="5">
    <source>
        <dbReference type="ARBA" id="ARBA00022679"/>
    </source>
</evidence>
<dbReference type="NCBIfam" id="NF009395">
    <property type="entry name" value="PRK12755.1"/>
    <property type="match status" value="1"/>
</dbReference>
<comment type="pathway">
    <text evidence="2">Metabolic intermediate biosynthesis; chorismate biosynthesis; chorismate from D-erythrose 4-phosphate and phosphoenolpyruvate: step 1/7.</text>
</comment>
<comment type="similarity">
    <text evidence="3 8">Belongs to the class-I DAHP synthase family.</text>
</comment>
<evidence type="ECO:0000256" key="4">
    <source>
        <dbReference type="ARBA" id="ARBA00022605"/>
    </source>
</evidence>
<dbReference type="HOGENOM" id="CLU_030903_0_1_1"/>
<dbReference type="GO" id="GO:0009073">
    <property type="term" value="P:aromatic amino acid family biosynthetic process"/>
    <property type="evidence" value="ECO:0007669"/>
    <property type="project" value="UniProtKB-KW"/>
</dbReference>
<dbReference type="Proteomes" id="UP000054097">
    <property type="component" value="Unassembled WGS sequence"/>
</dbReference>
<dbReference type="InterPro" id="IPR006219">
    <property type="entry name" value="DAHP_synth_1"/>
</dbReference>
<dbReference type="PANTHER" id="PTHR21225">
    <property type="entry name" value="PHOSPHO-2-DEHYDRO-3-DEOXYHEPTONATE ALDOLASE DAHP SYNTHETASE"/>
    <property type="match status" value="1"/>
</dbReference>
<feature type="domain" description="DAHP synthetase I/KDSA" evidence="9">
    <location>
        <begin position="63"/>
        <end position="362"/>
    </location>
</feature>
<dbReference type="GO" id="GO:0003849">
    <property type="term" value="F:3-deoxy-7-phosphoheptulonate synthase activity"/>
    <property type="evidence" value="ECO:0007669"/>
    <property type="project" value="UniProtKB-EC"/>
</dbReference>